<dbReference type="PANTHER" id="PTHR33931:SF2">
    <property type="entry name" value="HOLIN-LIKE PROTEIN CIDA"/>
    <property type="match status" value="1"/>
</dbReference>
<evidence type="ECO:0000256" key="4">
    <source>
        <dbReference type="ARBA" id="ARBA00022989"/>
    </source>
</evidence>
<reference evidence="7 8" key="1">
    <citation type="submission" date="2014-06" db="EMBL/GenBank/DDBJ databases">
        <title>Draft genome sequence of Paenibacillus sp. MSt1.</title>
        <authorList>
            <person name="Aw Y.K."/>
            <person name="Ong K.S."/>
            <person name="Gan H.M."/>
            <person name="Lee S.M."/>
        </authorList>
    </citation>
    <scope>NUCLEOTIDE SEQUENCE [LARGE SCALE GENOMIC DNA]</scope>
    <source>
        <strain evidence="7 8">MSt1</strain>
    </source>
</reference>
<evidence type="ECO:0000256" key="3">
    <source>
        <dbReference type="ARBA" id="ARBA00022692"/>
    </source>
</evidence>
<keyword evidence="5 6" id="KW-0472">Membrane</keyword>
<feature type="transmembrane region" description="Helical" evidence="6">
    <location>
        <begin position="83"/>
        <end position="104"/>
    </location>
</feature>
<keyword evidence="7" id="KW-0378">Hydrolase</keyword>
<proteinExistence type="predicted"/>
<feature type="transmembrane region" description="Helical" evidence="6">
    <location>
        <begin position="56"/>
        <end position="77"/>
    </location>
</feature>
<dbReference type="GO" id="GO:0005886">
    <property type="term" value="C:plasma membrane"/>
    <property type="evidence" value="ECO:0007669"/>
    <property type="project" value="UniProtKB-SubCell"/>
</dbReference>
<dbReference type="PANTHER" id="PTHR33931">
    <property type="entry name" value="HOLIN-LIKE PROTEIN CIDA-RELATED"/>
    <property type="match status" value="1"/>
</dbReference>
<sequence>MRGFAILLGFYLLGTILQLGLKLPLPANVIGLILFTASLFLKWVKVEWVEEAGSFLIKHMLLLFAPIVVGTMVFFSWIGEQALTILVSLFASTFGVLLVTGWTAKLFGGGGSQKEGDRRHDVP</sequence>
<keyword evidence="8" id="KW-1185">Reference proteome</keyword>
<evidence type="ECO:0000256" key="1">
    <source>
        <dbReference type="ARBA" id="ARBA00004651"/>
    </source>
</evidence>
<gene>
    <name evidence="7" type="ORF">ET33_08705</name>
</gene>
<evidence type="ECO:0000256" key="6">
    <source>
        <dbReference type="SAM" id="Phobius"/>
    </source>
</evidence>
<dbReference type="EMBL" id="JNVM01000016">
    <property type="protein sequence ID" value="KEQ24356.1"/>
    <property type="molecule type" value="Genomic_DNA"/>
</dbReference>
<organism evidence="7 8">
    <name type="scientific">Paenibacillus tyrfis</name>
    <dbReference type="NCBI Taxonomy" id="1501230"/>
    <lineage>
        <taxon>Bacteria</taxon>
        <taxon>Bacillati</taxon>
        <taxon>Bacillota</taxon>
        <taxon>Bacilli</taxon>
        <taxon>Bacillales</taxon>
        <taxon>Paenibacillaceae</taxon>
        <taxon>Paenibacillus</taxon>
    </lineage>
</organism>
<dbReference type="GO" id="GO:0016787">
    <property type="term" value="F:hydrolase activity"/>
    <property type="evidence" value="ECO:0007669"/>
    <property type="project" value="UniProtKB-KW"/>
</dbReference>
<dbReference type="Pfam" id="PF03788">
    <property type="entry name" value="LrgA"/>
    <property type="match status" value="1"/>
</dbReference>
<dbReference type="OrthoDB" id="3176438at2"/>
<keyword evidence="2" id="KW-1003">Cell membrane</keyword>
<evidence type="ECO:0000256" key="5">
    <source>
        <dbReference type="ARBA" id="ARBA00023136"/>
    </source>
</evidence>
<evidence type="ECO:0000313" key="7">
    <source>
        <dbReference type="EMBL" id="KEQ24356.1"/>
    </source>
</evidence>
<evidence type="ECO:0000313" key="8">
    <source>
        <dbReference type="Proteomes" id="UP000028123"/>
    </source>
</evidence>
<accession>A0A081P0Y3</accession>
<name>A0A081P0Y3_9BACL</name>
<feature type="transmembrane region" description="Helical" evidence="6">
    <location>
        <begin position="28"/>
        <end position="44"/>
    </location>
</feature>
<comment type="caution">
    <text evidence="7">The sequence shown here is derived from an EMBL/GenBank/DDBJ whole genome shotgun (WGS) entry which is preliminary data.</text>
</comment>
<evidence type="ECO:0000256" key="2">
    <source>
        <dbReference type="ARBA" id="ARBA00022475"/>
    </source>
</evidence>
<dbReference type="eggNOG" id="COG1380">
    <property type="taxonomic scope" value="Bacteria"/>
</dbReference>
<keyword evidence="3 6" id="KW-0812">Transmembrane</keyword>
<dbReference type="Proteomes" id="UP000028123">
    <property type="component" value="Unassembled WGS sequence"/>
</dbReference>
<comment type="subcellular location">
    <subcellularLocation>
        <location evidence="1">Cell membrane</location>
        <topology evidence="1">Multi-pass membrane protein</topology>
    </subcellularLocation>
</comment>
<dbReference type="InterPro" id="IPR005538">
    <property type="entry name" value="LrgA/CidA"/>
</dbReference>
<keyword evidence="4 6" id="KW-1133">Transmembrane helix</keyword>
<dbReference type="RefSeq" id="WP_036685472.1">
    <property type="nucleotide sequence ID" value="NZ_JNVM01000016.1"/>
</dbReference>
<dbReference type="AlphaFoldDB" id="A0A081P0Y3"/>
<protein>
    <submittedName>
        <fullName evidence="7">Murein hydrolase transporter LrgA</fullName>
    </submittedName>
</protein>